<keyword evidence="1" id="KW-1133">Transmembrane helix</keyword>
<dbReference type="Proteomes" id="UP000678679">
    <property type="component" value="Chromosome 1"/>
</dbReference>
<dbReference type="RefSeq" id="WP_169665396.1">
    <property type="nucleotide sequence ID" value="NZ_CP076132.1"/>
</dbReference>
<keyword evidence="1" id="KW-0472">Membrane</keyword>
<keyword evidence="1" id="KW-0812">Transmembrane</keyword>
<proteinExistence type="predicted"/>
<dbReference type="KEGG" id="fya:KMW28_09240"/>
<dbReference type="AlphaFoldDB" id="A0AAX1N8E3"/>
<feature type="transmembrane region" description="Helical" evidence="1">
    <location>
        <begin position="52"/>
        <end position="73"/>
    </location>
</feature>
<accession>A0AAX1N8E3</accession>
<name>A0AAX1N8E3_9BACT</name>
<gene>
    <name evidence="2" type="ORF">KMW28_09240</name>
</gene>
<reference evidence="2 3" key="1">
    <citation type="submission" date="2021-05" db="EMBL/GenBank/DDBJ databases">
        <title>Comparative genomic studies on the polysaccharide-degrading batcterial strains of the Flammeovirga genus.</title>
        <authorList>
            <person name="Zewei F."/>
            <person name="Zheng Z."/>
            <person name="Yu L."/>
            <person name="Ruyue G."/>
            <person name="Yanhong M."/>
            <person name="Yuanyuan C."/>
            <person name="Jingyan G."/>
            <person name="Wenjun H."/>
        </authorList>
    </citation>
    <scope>NUCLEOTIDE SEQUENCE [LARGE SCALE GENOMIC DNA]</scope>
    <source>
        <strain evidence="2 3">NBRC:100898</strain>
    </source>
</reference>
<dbReference type="EMBL" id="CP076132">
    <property type="protein sequence ID" value="QWG03745.1"/>
    <property type="molecule type" value="Genomic_DNA"/>
</dbReference>
<feature type="transmembrane region" description="Helical" evidence="1">
    <location>
        <begin position="79"/>
        <end position="100"/>
    </location>
</feature>
<organism evidence="2 3">
    <name type="scientific">Flammeovirga yaeyamensis</name>
    <dbReference type="NCBI Taxonomy" id="367791"/>
    <lineage>
        <taxon>Bacteria</taxon>
        <taxon>Pseudomonadati</taxon>
        <taxon>Bacteroidota</taxon>
        <taxon>Cytophagia</taxon>
        <taxon>Cytophagales</taxon>
        <taxon>Flammeovirgaceae</taxon>
        <taxon>Flammeovirga</taxon>
    </lineage>
</organism>
<keyword evidence="3" id="KW-1185">Reference proteome</keyword>
<evidence type="ECO:0000313" key="2">
    <source>
        <dbReference type="EMBL" id="QWG03745.1"/>
    </source>
</evidence>
<protein>
    <submittedName>
        <fullName evidence="2">Uncharacterized protein</fullName>
    </submittedName>
</protein>
<sequence length="109" mass="12720">MSQRRKGFQDKKNVVTCKKYKWQHLVIYGFRLEKSKCPICKKHPEYTDKERMFIDLGLGFIFASIFVTLPIVFDEMGLILGQLGSLLIVLALVLSIRSYFNNSFPKKKK</sequence>
<evidence type="ECO:0000256" key="1">
    <source>
        <dbReference type="SAM" id="Phobius"/>
    </source>
</evidence>
<evidence type="ECO:0000313" key="3">
    <source>
        <dbReference type="Proteomes" id="UP000678679"/>
    </source>
</evidence>